<keyword evidence="2" id="KW-0812">Transmembrane</keyword>
<dbReference type="PANTHER" id="PTHR37919">
    <property type="entry name" value="PROTEIN CBG05606"/>
    <property type="match status" value="1"/>
</dbReference>
<proteinExistence type="predicted"/>
<feature type="compositionally biased region" description="Polar residues" evidence="1">
    <location>
        <begin position="1"/>
        <end position="17"/>
    </location>
</feature>
<keyword evidence="2" id="KW-0472">Membrane</keyword>
<reference evidence="3" key="1">
    <citation type="submission" date="2022-10" db="EMBL/GenBank/DDBJ databases">
        <title>Determination and structural analysis of whole genome sequence of Sarocladium strictum F4-1.</title>
        <authorList>
            <person name="Hu L."/>
            <person name="Jiang Y."/>
        </authorList>
    </citation>
    <scope>NUCLEOTIDE SEQUENCE</scope>
    <source>
        <strain evidence="3">F4-1</strain>
    </source>
</reference>
<name>A0AA39GLB8_SARSR</name>
<evidence type="ECO:0000256" key="1">
    <source>
        <dbReference type="SAM" id="MobiDB-lite"/>
    </source>
</evidence>
<evidence type="ECO:0008006" key="5">
    <source>
        <dbReference type="Google" id="ProtNLM"/>
    </source>
</evidence>
<dbReference type="AlphaFoldDB" id="A0AA39GLB8"/>
<dbReference type="PANTHER" id="PTHR37919:SF2">
    <property type="entry name" value="EXPERA DOMAIN-CONTAINING PROTEIN"/>
    <property type="match status" value="1"/>
</dbReference>
<feature type="region of interest" description="Disordered" evidence="1">
    <location>
        <begin position="1"/>
        <end position="31"/>
    </location>
</feature>
<feature type="transmembrane region" description="Helical" evidence="2">
    <location>
        <begin position="188"/>
        <end position="207"/>
    </location>
</feature>
<organism evidence="3 4">
    <name type="scientific">Sarocladium strictum</name>
    <name type="common">Black bundle disease fungus</name>
    <name type="synonym">Acremonium strictum</name>
    <dbReference type="NCBI Taxonomy" id="5046"/>
    <lineage>
        <taxon>Eukaryota</taxon>
        <taxon>Fungi</taxon>
        <taxon>Dikarya</taxon>
        <taxon>Ascomycota</taxon>
        <taxon>Pezizomycotina</taxon>
        <taxon>Sordariomycetes</taxon>
        <taxon>Hypocreomycetidae</taxon>
        <taxon>Hypocreales</taxon>
        <taxon>Sarocladiaceae</taxon>
        <taxon>Sarocladium</taxon>
    </lineage>
</organism>
<comment type="caution">
    <text evidence="3">The sequence shown here is derived from an EMBL/GenBank/DDBJ whole genome shotgun (WGS) entry which is preliminary data.</text>
</comment>
<keyword evidence="2" id="KW-1133">Transmembrane helix</keyword>
<feature type="transmembrane region" description="Helical" evidence="2">
    <location>
        <begin position="149"/>
        <end position="168"/>
    </location>
</feature>
<evidence type="ECO:0000313" key="3">
    <source>
        <dbReference type="EMBL" id="KAK0389039.1"/>
    </source>
</evidence>
<gene>
    <name evidence="3" type="ORF">NLU13_2615</name>
</gene>
<evidence type="ECO:0000313" key="4">
    <source>
        <dbReference type="Proteomes" id="UP001175261"/>
    </source>
</evidence>
<dbReference type="Proteomes" id="UP001175261">
    <property type="component" value="Unassembled WGS sequence"/>
</dbReference>
<feature type="transmembrane region" description="Helical" evidence="2">
    <location>
        <begin position="41"/>
        <end position="60"/>
    </location>
</feature>
<protein>
    <recommendedName>
        <fullName evidence="5">C6 transcription factor</fullName>
    </recommendedName>
</protein>
<evidence type="ECO:0000256" key="2">
    <source>
        <dbReference type="SAM" id="Phobius"/>
    </source>
</evidence>
<accession>A0AA39GLB8</accession>
<sequence>MVTTRSSTTTDGVSPTSPRAVANGHSSSSGGWKHAPTNWTLGWLVFSLPLVTWDFIYCLFRPWTMPGGAWHWPLWTPYELYGTVDYVYGWPAFNENNGFTSAQAVLNVIETIAYVYYLRVYLTDGKPAKGASPSSWTGKSIEGSAAGKAALVGFAAAVMTLSKTVLYWLNEYYSNYRNIGHNSLQDLLFLWIIPNGAWLVGSGYMTISIGNDILRGLSLATSRSKRD</sequence>
<dbReference type="EMBL" id="JAPDFR010000002">
    <property type="protein sequence ID" value="KAK0389039.1"/>
    <property type="molecule type" value="Genomic_DNA"/>
</dbReference>
<keyword evidence="4" id="KW-1185">Reference proteome</keyword>